<feature type="compositionally biased region" description="Basic and acidic residues" evidence="1">
    <location>
        <begin position="101"/>
        <end position="111"/>
    </location>
</feature>
<organism evidence="2 3">
    <name type="scientific">Ensete ventricosum</name>
    <name type="common">Abyssinian banana</name>
    <name type="synonym">Musa ensete</name>
    <dbReference type="NCBI Taxonomy" id="4639"/>
    <lineage>
        <taxon>Eukaryota</taxon>
        <taxon>Viridiplantae</taxon>
        <taxon>Streptophyta</taxon>
        <taxon>Embryophyta</taxon>
        <taxon>Tracheophyta</taxon>
        <taxon>Spermatophyta</taxon>
        <taxon>Magnoliopsida</taxon>
        <taxon>Liliopsida</taxon>
        <taxon>Zingiberales</taxon>
        <taxon>Musaceae</taxon>
        <taxon>Ensete</taxon>
    </lineage>
</organism>
<dbReference type="EMBL" id="AMZH03011493">
    <property type="protein sequence ID" value="RRT52776.1"/>
    <property type="molecule type" value="Genomic_DNA"/>
</dbReference>
<dbReference type="AlphaFoldDB" id="A0A426YM21"/>
<evidence type="ECO:0000313" key="3">
    <source>
        <dbReference type="Proteomes" id="UP000287651"/>
    </source>
</evidence>
<dbReference type="Proteomes" id="UP000287651">
    <property type="component" value="Unassembled WGS sequence"/>
</dbReference>
<proteinExistence type="predicted"/>
<protein>
    <submittedName>
        <fullName evidence="2">Uncharacterized protein</fullName>
    </submittedName>
</protein>
<comment type="caution">
    <text evidence="2">The sequence shown here is derived from an EMBL/GenBank/DDBJ whole genome shotgun (WGS) entry which is preliminary data.</text>
</comment>
<name>A0A426YM21_ENSVE</name>
<evidence type="ECO:0000313" key="2">
    <source>
        <dbReference type="EMBL" id="RRT52776.1"/>
    </source>
</evidence>
<reference evidence="2 3" key="1">
    <citation type="journal article" date="2014" name="Agronomy (Basel)">
        <title>A Draft Genome Sequence for Ensete ventricosum, the Drought-Tolerant Tree Against Hunger.</title>
        <authorList>
            <person name="Harrison J."/>
            <person name="Moore K.A."/>
            <person name="Paszkiewicz K."/>
            <person name="Jones T."/>
            <person name="Grant M."/>
            <person name="Ambacheew D."/>
            <person name="Muzemil S."/>
            <person name="Studholme D.J."/>
        </authorList>
    </citation>
    <scope>NUCLEOTIDE SEQUENCE [LARGE SCALE GENOMIC DNA]</scope>
</reference>
<gene>
    <name evidence="2" type="ORF">B296_00050265</name>
</gene>
<feature type="compositionally biased region" description="Acidic residues" evidence="1">
    <location>
        <begin position="112"/>
        <end position="127"/>
    </location>
</feature>
<sequence>MPAQSVSIHQESDPTKVAIGPITHFLLVKELVIRDAECGVQSDEHSDDDQRDQNVRSDVREQESDQGDQGERSQHEAVVDGAAEEHHRLVAEEVEEEPGDEDGKEHGHGDGLPEEAAEEDQEGDESIVDGRGSRRGCGGHGPQRRGSRKGLRKRRGQRARARAAGWQPGPCRAPWRGRTPQQRGNRRRRGPAERAAPPPPRWRWPWRRSPAKGEKLTTWFRASEVLYATLTLDLKWRSHFEQRNGLSLS</sequence>
<feature type="compositionally biased region" description="Basic residues" evidence="1">
    <location>
        <begin position="142"/>
        <end position="161"/>
    </location>
</feature>
<feature type="compositionally biased region" description="Basic and acidic residues" evidence="1">
    <location>
        <begin position="51"/>
        <end position="91"/>
    </location>
</feature>
<evidence type="ECO:0000256" key="1">
    <source>
        <dbReference type="SAM" id="MobiDB-lite"/>
    </source>
</evidence>
<accession>A0A426YM21</accession>
<feature type="region of interest" description="Disordered" evidence="1">
    <location>
        <begin position="39"/>
        <end position="207"/>
    </location>
</feature>